<dbReference type="Proteomes" id="UP001221757">
    <property type="component" value="Unassembled WGS sequence"/>
</dbReference>
<name>A0AAD7CUI9_MYCRO</name>
<reference evidence="1" key="1">
    <citation type="submission" date="2023-03" db="EMBL/GenBank/DDBJ databases">
        <title>Massive genome expansion in bonnet fungi (Mycena s.s.) driven by repeated elements and novel gene families across ecological guilds.</title>
        <authorList>
            <consortium name="Lawrence Berkeley National Laboratory"/>
            <person name="Harder C.B."/>
            <person name="Miyauchi S."/>
            <person name="Viragh M."/>
            <person name="Kuo A."/>
            <person name="Thoen E."/>
            <person name="Andreopoulos B."/>
            <person name="Lu D."/>
            <person name="Skrede I."/>
            <person name="Drula E."/>
            <person name="Henrissat B."/>
            <person name="Morin E."/>
            <person name="Kohler A."/>
            <person name="Barry K."/>
            <person name="LaButti K."/>
            <person name="Morin E."/>
            <person name="Salamov A."/>
            <person name="Lipzen A."/>
            <person name="Mereny Z."/>
            <person name="Hegedus B."/>
            <person name="Baldrian P."/>
            <person name="Stursova M."/>
            <person name="Weitz H."/>
            <person name="Taylor A."/>
            <person name="Grigoriev I.V."/>
            <person name="Nagy L.G."/>
            <person name="Martin F."/>
            <person name="Kauserud H."/>
        </authorList>
    </citation>
    <scope>NUCLEOTIDE SEQUENCE</scope>
    <source>
        <strain evidence="1">CBHHK067</strain>
    </source>
</reference>
<accession>A0AAD7CUI9</accession>
<keyword evidence="2" id="KW-1185">Reference proteome</keyword>
<comment type="caution">
    <text evidence="1">The sequence shown here is derived from an EMBL/GenBank/DDBJ whole genome shotgun (WGS) entry which is preliminary data.</text>
</comment>
<protein>
    <submittedName>
        <fullName evidence="1">Uncharacterized protein</fullName>
    </submittedName>
</protein>
<evidence type="ECO:0000313" key="2">
    <source>
        <dbReference type="Proteomes" id="UP001221757"/>
    </source>
</evidence>
<sequence length="189" mass="19713">MGTVDVDGGAGADADYTWDGACRIFSSVAARPALSAFFRSADARPYFELPVNNTYPMTIPNVAHPAPNHAALGSASSPRSTIYSRDAWLHITAASNFIPGALRYVHSAAPSASAIDYPRQGLFAQGRAHPAACLLARVQADSDDAPVVDVISSFNAREAIPIELPRIVSGNNGVSGGGEMSGVNGRDND</sequence>
<organism evidence="1 2">
    <name type="scientific">Mycena rosella</name>
    <name type="common">Pink bonnet</name>
    <name type="synonym">Agaricus rosellus</name>
    <dbReference type="NCBI Taxonomy" id="1033263"/>
    <lineage>
        <taxon>Eukaryota</taxon>
        <taxon>Fungi</taxon>
        <taxon>Dikarya</taxon>
        <taxon>Basidiomycota</taxon>
        <taxon>Agaricomycotina</taxon>
        <taxon>Agaricomycetes</taxon>
        <taxon>Agaricomycetidae</taxon>
        <taxon>Agaricales</taxon>
        <taxon>Marasmiineae</taxon>
        <taxon>Mycenaceae</taxon>
        <taxon>Mycena</taxon>
    </lineage>
</organism>
<dbReference type="EMBL" id="JARKIE010000236">
    <property type="protein sequence ID" value="KAJ7662961.1"/>
    <property type="molecule type" value="Genomic_DNA"/>
</dbReference>
<dbReference type="AlphaFoldDB" id="A0AAD7CUI9"/>
<gene>
    <name evidence="1" type="ORF">B0H17DRAFT_1336958</name>
</gene>
<proteinExistence type="predicted"/>
<evidence type="ECO:0000313" key="1">
    <source>
        <dbReference type="EMBL" id="KAJ7662961.1"/>
    </source>
</evidence>